<accession>A0A6J4P8R5</accession>
<protein>
    <submittedName>
        <fullName evidence="3">Uncharacterized protein</fullName>
    </submittedName>
</protein>
<keyword evidence="2" id="KW-0732">Signal</keyword>
<name>A0A6J4P8R5_9ACTN</name>
<reference evidence="3" key="1">
    <citation type="submission" date="2020-02" db="EMBL/GenBank/DDBJ databases">
        <authorList>
            <person name="Meier V. D."/>
        </authorList>
    </citation>
    <scope>NUCLEOTIDE SEQUENCE</scope>
    <source>
        <strain evidence="3">AVDCRST_MAG78</strain>
    </source>
</reference>
<evidence type="ECO:0000256" key="2">
    <source>
        <dbReference type="SAM" id="SignalP"/>
    </source>
</evidence>
<evidence type="ECO:0000313" key="3">
    <source>
        <dbReference type="EMBL" id="CAA9405874.1"/>
    </source>
</evidence>
<sequence length="103" mass="11301">MPGGGFGEQVHPKGRRSVRRRLAILFAAALLSTFGAAACGAGVEEQVEQQVQEGQEQVEQQVEDRVQEATQRIEQEAKEAQQGVEQEAQEVQKQIEEQVGGEQ</sequence>
<evidence type="ECO:0000256" key="1">
    <source>
        <dbReference type="SAM" id="MobiDB-lite"/>
    </source>
</evidence>
<feature type="compositionally biased region" description="Low complexity" evidence="1">
    <location>
        <begin position="80"/>
        <end position="103"/>
    </location>
</feature>
<organism evidence="3">
    <name type="scientific">uncultured Rubrobacteraceae bacterium</name>
    <dbReference type="NCBI Taxonomy" id="349277"/>
    <lineage>
        <taxon>Bacteria</taxon>
        <taxon>Bacillati</taxon>
        <taxon>Actinomycetota</taxon>
        <taxon>Rubrobacteria</taxon>
        <taxon>Rubrobacterales</taxon>
        <taxon>Rubrobacteraceae</taxon>
        <taxon>environmental samples</taxon>
    </lineage>
</organism>
<proteinExistence type="predicted"/>
<feature type="region of interest" description="Disordered" evidence="1">
    <location>
        <begin position="76"/>
        <end position="103"/>
    </location>
</feature>
<dbReference type="AlphaFoldDB" id="A0A6J4P8R5"/>
<feature type="chain" id="PRO_5039676383" evidence="2">
    <location>
        <begin position="38"/>
        <end position="103"/>
    </location>
</feature>
<feature type="signal peptide" evidence="2">
    <location>
        <begin position="1"/>
        <end position="37"/>
    </location>
</feature>
<gene>
    <name evidence="3" type="ORF">AVDCRST_MAG78-93</name>
</gene>
<dbReference type="EMBL" id="CADCVB010000004">
    <property type="protein sequence ID" value="CAA9405874.1"/>
    <property type="molecule type" value="Genomic_DNA"/>
</dbReference>